<sequence>MPGTDAGSERAYVRNEDRNESGGQANDRTAAMGEASADQNRRVGETIGNLVVELAHRRRLSALNGDHSIQKIRNQSQLD</sequence>
<feature type="region of interest" description="Disordered" evidence="1">
    <location>
        <begin position="1"/>
        <end position="42"/>
    </location>
</feature>
<evidence type="ECO:0000313" key="2">
    <source>
        <dbReference type="EMBL" id="ADI22063.1"/>
    </source>
</evidence>
<organism evidence="2">
    <name type="scientific">uncultured myxobacterium HF0200_08J13</name>
    <dbReference type="NCBI Taxonomy" id="723558"/>
    <lineage>
        <taxon>Bacteria</taxon>
        <taxon>Pseudomonadati</taxon>
        <taxon>Myxococcota</taxon>
        <taxon>Myxococcia</taxon>
        <taxon>Myxococcales</taxon>
        <taxon>environmental samples</taxon>
    </lineage>
</organism>
<dbReference type="EMBL" id="GU567974">
    <property type="protein sequence ID" value="ADI22063.1"/>
    <property type="molecule type" value="Genomic_DNA"/>
</dbReference>
<feature type="compositionally biased region" description="Basic and acidic residues" evidence="1">
    <location>
        <begin position="7"/>
        <end position="20"/>
    </location>
</feature>
<name>E7C3N8_9BACT</name>
<dbReference type="AlphaFoldDB" id="E7C3N8"/>
<proteinExistence type="predicted"/>
<reference evidence="2" key="1">
    <citation type="submission" date="2010-01" db="EMBL/GenBank/DDBJ databases">
        <title>Genome fragments of uncultured bacteria from the North Pacific subtropical Gyre.</title>
        <authorList>
            <person name="Pham V.D."/>
            <person name="Delong E.F."/>
        </authorList>
    </citation>
    <scope>NUCLEOTIDE SEQUENCE</scope>
</reference>
<accession>E7C3N8</accession>
<evidence type="ECO:0000256" key="1">
    <source>
        <dbReference type="SAM" id="MobiDB-lite"/>
    </source>
</evidence>
<protein>
    <submittedName>
        <fullName evidence="2">Uncharacterized protein</fullName>
    </submittedName>
</protein>